<reference evidence="3 4" key="1">
    <citation type="submission" date="2016-05" db="EMBL/GenBank/DDBJ databases">
        <authorList>
            <person name="Naeem Raeece"/>
        </authorList>
    </citation>
    <scope>NUCLEOTIDE SEQUENCE [LARGE SCALE GENOMIC DNA]</scope>
</reference>
<dbReference type="EMBL" id="FLRD01000010">
    <property type="protein sequence ID" value="SBT30937.1"/>
    <property type="molecule type" value="Genomic_DNA"/>
</dbReference>
<dbReference type="AlphaFoldDB" id="A0A1A8YHC4"/>
<dbReference type="Proteomes" id="UP000078550">
    <property type="component" value="Unassembled WGS sequence"/>
</dbReference>
<evidence type="ECO:0000313" key="4">
    <source>
        <dbReference type="Proteomes" id="UP000078555"/>
    </source>
</evidence>
<evidence type="ECO:0000313" key="3">
    <source>
        <dbReference type="Proteomes" id="UP000078550"/>
    </source>
</evidence>
<keyword evidence="4" id="KW-1185">Reference proteome</keyword>
<protein>
    <submittedName>
        <fullName evidence="1">PIR Superfamily Protein</fullName>
    </submittedName>
</protein>
<evidence type="ECO:0000313" key="2">
    <source>
        <dbReference type="EMBL" id="SBT31534.1"/>
    </source>
</evidence>
<name>A0A1A8YHC4_PLAOA</name>
<dbReference type="EMBL" id="FLRE01000019">
    <property type="protein sequence ID" value="SBT31534.1"/>
    <property type="molecule type" value="Genomic_DNA"/>
</dbReference>
<sequence length="104" mass="11905">MHEGIFSRVKNLYSFHGIFNKFPSDPNAPTKNNCTYASECLRIYKKYKSSYNGKIINNQDCCNELIGYIEAYNDNVSLKDICPQEQRALSTFTLPQEDSYIGSS</sequence>
<evidence type="ECO:0000313" key="1">
    <source>
        <dbReference type="EMBL" id="SBT30937.1"/>
    </source>
</evidence>
<proteinExistence type="predicted"/>
<dbReference type="Proteomes" id="UP000078555">
    <property type="component" value="Unassembled WGS sequence"/>
</dbReference>
<accession>A0A1A8YHC4</accession>
<organism evidence="1 4">
    <name type="scientific">Plasmodium ovale wallikeri</name>
    <dbReference type="NCBI Taxonomy" id="864142"/>
    <lineage>
        <taxon>Eukaryota</taxon>
        <taxon>Sar</taxon>
        <taxon>Alveolata</taxon>
        <taxon>Apicomplexa</taxon>
        <taxon>Aconoidasida</taxon>
        <taxon>Haemosporida</taxon>
        <taxon>Plasmodiidae</taxon>
        <taxon>Plasmodium</taxon>
        <taxon>Plasmodium (Plasmodium)</taxon>
    </lineage>
</organism>
<gene>
    <name evidence="1" type="ORF">POVWA1_004560</name>
    <name evidence="2" type="ORF">POVWA2_004630</name>
</gene>
<reference evidence="1" key="2">
    <citation type="submission" date="2016-05" db="EMBL/GenBank/DDBJ databases">
        <authorList>
            <person name="Lavstsen T."/>
            <person name="Jespersen J.S."/>
        </authorList>
    </citation>
    <scope>NUCLEOTIDE SEQUENCE [LARGE SCALE GENOMIC DNA]</scope>
</reference>